<dbReference type="PANTHER" id="PTHR30408">
    <property type="entry name" value="TYPE-1 RESTRICTION ENZYME ECOKI SPECIFICITY PROTEIN"/>
    <property type="match status" value="1"/>
</dbReference>
<feature type="domain" description="Type I restriction modification DNA specificity" evidence="4">
    <location>
        <begin position="194"/>
        <end position="370"/>
    </location>
</feature>
<sequence length="391" mass="44438">MHKLEKLGKLGEGIIGLTYSPQDIYEQGTIVLRSGNIQDGRLDFSDTVRVNKKINEKLFVNNGDILICSRNGSSSLVGKSTIINQVTEPMTFGAFMMVYRSKYNFYLKHFFNSQYFKRQLSNGATTTINQITKKMLDEIEVPLPTIGLQNQISKTLDVAADLLSLRKQQLAELDNLIKSTFCEMFGDPVTNSKGWNVVKLSEFYKDPKSSVKCGPFGSALKKEEYVEHGVPVWVMDNITKQGEFIDKIHLYVTEQKYVELEQYNVQKNDIIISRAGTVGKMCVVTANHDKSIISTNLIRLRLNEMLFPSFLVKLITIWGNRLSRLKKGNDGAFTHMNTGVLDNICFPYPPLSLQQKFASIEAKIEEQKTLVKKAIYETQLLFDSLMSKYFD</sequence>
<comment type="caution">
    <text evidence="5">The sequence shown here is derived from an EMBL/GenBank/DDBJ whole genome shotgun (WGS) entry which is preliminary data.</text>
</comment>
<reference evidence="5 6" key="1">
    <citation type="submission" date="2019-04" db="EMBL/GenBank/DDBJ databases">
        <title>Cohnella sp. nov., isolated from soil.</title>
        <authorList>
            <person name="Kim W."/>
        </authorList>
    </citation>
    <scope>NUCLEOTIDE SEQUENCE [LARGE SCALE GENOMIC DNA]</scope>
    <source>
        <strain evidence="5 6">CAU 1483</strain>
    </source>
</reference>
<dbReference type="SUPFAM" id="SSF116734">
    <property type="entry name" value="DNA methylase specificity domain"/>
    <property type="match status" value="2"/>
</dbReference>
<evidence type="ECO:0000313" key="6">
    <source>
        <dbReference type="Proteomes" id="UP000309673"/>
    </source>
</evidence>
<dbReference type="InterPro" id="IPR052021">
    <property type="entry name" value="Type-I_RS_S_subunit"/>
</dbReference>
<proteinExistence type="inferred from homology"/>
<evidence type="ECO:0000256" key="1">
    <source>
        <dbReference type="ARBA" id="ARBA00010923"/>
    </source>
</evidence>
<dbReference type="PANTHER" id="PTHR30408:SF12">
    <property type="entry name" value="TYPE I RESTRICTION ENZYME MJAVIII SPECIFICITY SUBUNIT"/>
    <property type="match status" value="1"/>
</dbReference>
<keyword evidence="6" id="KW-1185">Reference proteome</keyword>
<keyword evidence="5" id="KW-0255">Endonuclease</keyword>
<organism evidence="5 6">
    <name type="scientific">Cohnella pontilimi</name>
    <dbReference type="NCBI Taxonomy" id="2564100"/>
    <lineage>
        <taxon>Bacteria</taxon>
        <taxon>Bacillati</taxon>
        <taxon>Bacillota</taxon>
        <taxon>Bacilli</taxon>
        <taxon>Bacillales</taxon>
        <taxon>Paenibacillaceae</taxon>
        <taxon>Cohnella</taxon>
    </lineage>
</organism>
<dbReference type="AlphaFoldDB" id="A0A4U0FDP8"/>
<keyword evidence="5" id="KW-0378">Hydrolase</keyword>
<dbReference type="GO" id="GO:0003677">
    <property type="term" value="F:DNA binding"/>
    <property type="evidence" value="ECO:0007669"/>
    <property type="project" value="UniProtKB-KW"/>
</dbReference>
<protein>
    <submittedName>
        <fullName evidence="5">Restriction endonuclease subunit S</fullName>
    </submittedName>
</protein>
<keyword evidence="2" id="KW-0680">Restriction system</keyword>
<dbReference type="Pfam" id="PF01420">
    <property type="entry name" value="Methylase_S"/>
    <property type="match status" value="2"/>
</dbReference>
<evidence type="ECO:0000256" key="2">
    <source>
        <dbReference type="ARBA" id="ARBA00022747"/>
    </source>
</evidence>
<evidence type="ECO:0000313" key="5">
    <source>
        <dbReference type="EMBL" id="TJY42917.1"/>
    </source>
</evidence>
<accession>A0A4U0FDP8</accession>
<feature type="domain" description="Type I restriction modification DNA specificity" evidence="4">
    <location>
        <begin position="19"/>
        <end position="173"/>
    </location>
</feature>
<evidence type="ECO:0000259" key="4">
    <source>
        <dbReference type="Pfam" id="PF01420"/>
    </source>
</evidence>
<comment type="similarity">
    <text evidence="1">Belongs to the type-I restriction system S methylase family.</text>
</comment>
<dbReference type="InterPro" id="IPR044946">
    <property type="entry name" value="Restrct_endonuc_typeI_TRD_sf"/>
</dbReference>
<dbReference type="GO" id="GO:0004519">
    <property type="term" value="F:endonuclease activity"/>
    <property type="evidence" value="ECO:0007669"/>
    <property type="project" value="UniProtKB-KW"/>
</dbReference>
<dbReference type="Proteomes" id="UP000309673">
    <property type="component" value="Unassembled WGS sequence"/>
</dbReference>
<name>A0A4U0FDP8_9BACL</name>
<dbReference type="GO" id="GO:0009307">
    <property type="term" value="P:DNA restriction-modification system"/>
    <property type="evidence" value="ECO:0007669"/>
    <property type="project" value="UniProtKB-KW"/>
</dbReference>
<dbReference type="OrthoDB" id="9811611at2"/>
<keyword evidence="5" id="KW-0540">Nuclease</keyword>
<keyword evidence="3" id="KW-0238">DNA-binding</keyword>
<dbReference type="InterPro" id="IPR000055">
    <property type="entry name" value="Restrct_endonuc_typeI_TRD"/>
</dbReference>
<dbReference type="RefSeq" id="WP_136777336.1">
    <property type="nucleotide sequence ID" value="NZ_SUPK01000003.1"/>
</dbReference>
<dbReference type="Gene3D" id="3.90.220.20">
    <property type="entry name" value="DNA methylase specificity domains"/>
    <property type="match status" value="2"/>
</dbReference>
<dbReference type="CDD" id="cd17265">
    <property type="entry name" value="RMtype1_S_Eco4255III-TRD2-CR2_like"/>
    <property type="match status" value="1"/>
</dbReference>
<dbReference type="EMBL" id="SUPK01000003">
    <property type="protein sequence ID" value="TJY42917.1"/>
    <property type="molecule type" value="Genomic_DNA"/>
</dbReference>
<gene>
    <name evidence="5" type="ORF">E5161_08775</name>
</gene>
<evidence type="ECO:0000256" key="3">
    <source>
        <dbReference type="ARBA" id="ARBA00023125"/>
    </source>
</evidence>